<dbReference type="SUPFAM" id="SSF56112">
    <property type="entry name" value="Protein kinase-like (PK-like)"/>
    <property type="match status" value="1"/>
</dbReference>
<evidence type="ECO:0000256" key="4">
    <source>
        <dbReference type="ARBA" id="ARBA00022840"/>
    </source>
</evidence>
<evidence type="ECO:0000313" key="8">
    <source>
        <dbReference type="Proteomes" id="UP000319976"/>
    </source>
</evidence>
<keyword evidence="2" id="KW-0547">Nucleotide-binding</keyword>
<keyword evidence="3 7" id="KW-0418">Kinase</keyword>
<dbReference type="CDD" id="cd14014">
    <property type="entry name" value="STKc_PknB_like"/>
    <property type="match status" value="1"/>
</dbReference>
<dbReference type="PROSITE" id="PS50006">
    <property type="entry name" value="FHA_DOMAIN"/>
    <property type="match status" value="1"/>
</dbReference>
<organism evidence="7 8">
    <name type="scientific">Calycomorphotria hydatis</name>
    <dbReference type="NCBI Taxonomy" id="2528027"/>
    <lineage>
        <taxon>Bacteria</taxon>
        <taxon>Pseudomonadati</taxon>
        <taxon>Planctomycetota</taxon>
        <taxon>Planctomycetia</taxon>
        <taxon>Planctomycetales</taxon>
        <taxon>Planctomycetaceae</taxon>
        <taxon>Calycomorphotria</taxon>
    </lineage>
</organism>
<dbReference type="InterPro" id="IPR011009">
    <property type="entry name" value="Kinase-like_dom_sf"/>
</dbReference>
<proteinExistence type="predicted"/>
<dbReference type="PANTHER" id="PTHR43289">
    <property type="entry name" value="MITOGEN-ACTIVATED PROTEIN KINASE KINASE KINASE 20-RELATED"/>
    <property type="match status" value="1"/>
</dbReference>
<evidence type="ECO:0000256" key="3">
    <source>
        <dbReference type="ARBA" id="ARBA00022777"/>
    </source>
</evidence>
<evidence type="ECO:0000256" key="1">
    <source>
        <dbReference type="ARBA" id="ARBA00022679"/>
    </source>
</evidence>
<protein>
    <submittedName>
        <fullName evidence="7">Serine/threonine-protein kinase PknB</fullName>
        <ecNumber evidence="7">2.7.11.1</ecNumber>
    </submittedName>
</protein>
<dbReference type="KEGG" id="chya:V22_19500"/>
<feature type="domain" description="FHA" evidence="5">
    <location>
        <begin position="24"/>
        <end position="73"/>
    </location>
</feature>
<dbReference type="RefSeq" id="WP_145262107.1">
    <property type="nucleotide sequence ID" value="NZ_CP036316.1"/>
</dbReference>
<dbReference type="PANTHER" id="PTHR43289:SF34">
    <property type="entry name" value="SERINE_THREONINE-PROTEIN KINASE YBDM-RELATED"/>
    <property type="match status" value="1"/>
</dbReference>
<dbReference type="InterPro" id="IPR000253">
    <property type="entry name" value="FHA_dom"/>
</dbReference>
<dbReference type="Gene3D" id="2.60.200.20">
    <property type="match status" value="1"/>
</dbReference>
<dbReference type="Pfam" id="PF16697">
    <property type="entry name" value="Yop-YscD_cpl"/>
    <property type="match status" value="1"/>
</dbReference>
<reference evidence="7 8" key="1">
    <citation type="submission" date="2019-02" db="EMBL/GenBank/DDBJ databases">
        <title>Deep-cultivation of Planctomycetes and their phenomic and genomic characterization uncovers novel biology.</title>
        <authorList>
            <person name="Wiegand S."/>
            <person name="Jogler M."/>
            <person name="Boedeker C."/>
            <person name="Pinto D."/>
            <person name="Vollmers J."/>
            <person name="Rivas-Marin E."/>
            <person name="Kohn T."/>
            <person name="Peeters S.H."/>
            <person name="Heuer A."/>
            <person name="Rast P."/>
            <person name="Oberbeckmann S."/>
            <person name="Bunk B."/>
            <person name="Jeske O."/>
            <person name="Meyerdierks A."/>
            <person name="Storesund J.E."/>
            <person name="Kallscheuer N."/>
            <person name="Luecker S."/>
            <person name="Lage O.M."/>
            <person name="Pohl T."/>
            <person name="Merkel B.J."/>
            <person name="Hornburger P."/>
            <person name="Mueller R.-W."/>
            <person name="Bruemmer F."/>
            <person name="Labrenz M."/>
            <person name="Spormann A.M."/>
            <person name="Op den Camp H."/>
            <person name="Overmann J."/>
            <person name="Amann R."/>
            <person name="Jetten M.S.M."/>
            <person name="Mascher T."/>
            <person name="Medema M.H."/>
            <person name="Devos D.P."/>
            <person name="Kaster A.-K."/>
            <person name="Ovreas L."/>
            <person name="Rohde M."/>
            <person name="Galperin M.Y."/>
            <person name="Jogler C."/>
        </authorList>
    </citation>
    <scope>NUCLEOTIDE SEQUENCE [LARGE SCALE GENOMIC DNA]</scope>
    <source>
        <strain evidence="7 8">V22</strain>
    </source>
</reference>
<dbReference type="CDD" id="cd00060">
    <property type="entry name" value="FHA"/>
    <property type="match status" value="1"/>
</dbReference>
<dbReference type="OrthoDB" id="6111975at2"/>
<dbReference type="PROSITE" id="PS50011">
    <property type="entry name" value="PROTEIN_KINASE_DOM"/>
    <property type="match status" value="1"/>
</dbReference>
<dbReference type="InterPro" id="IPR008984">
    <property type="entry name" value="SMAD_FHA_dom_sf"/>
</dbReference>
<dbReference type="EC" id="2.7.11.1" evidence="7"/>
<dbReference type="GO" id="GO:0005524">
    <property type="term" value="F:ATP binding"/>
    <property type="evidence" value="ECO:0007669"/>
    <property type="project" value="UniProtKB-KW"/>
</dbReference>
<accession>A0A517T8M7</accession>
<evidence type="ECO:0000313" key="7">
    <source>
        <dbReference type="EMBL" id="QDT64709.1"/>
    </source>
</evidence>
<dbReference type="GO" id="GO:0004674">
    <property type="term" value="F:protein serine/threonine kinase activity"/>
    <property type="evidence" value="ECO:0007669"/>
    <property type="project" value="UniProtKB-EC"/>
</dbReference>
<dbReference type="InterPro" id="IPR000719">
    <property type="entry name" value="Prot_kinase_dom"/>
</dbReference>
<dbReference type="Pfam" id="PF00069">
    <property type="entry name" value="Pkinase"/>
    <property type="match status" value="1"/>
</dbReference>
<dbReference type="Gene3D" id="1.10.510.10">
    <property type="entry name" value="Transferase(Phosphotransferase) domain 1"/>
    <property type="match status" value="1"/>
</dbReference>
<feature type="domain" description="Protein kinase" evidence="6">
    <location>
        <begin position="148"/>
        <end position="418"/>
    </location>
</feature>
<dbReference type="InterPro" id="IPR032030">
    <property type="entry name" value="YscD_cytoplasmic_dom"/>
</dbReference>
<evidence type="ECO:0000259" key="5">
    <source>
        <dbReference type="PROSITE" id="PS50006"/>
    </source>
</evidence>
<dbReference type="SMART" id="SM00240">
    <property type="entry name" value="FHA"/>
    <property type="match status" value="1"/>
</dbReference>
<dbReference type="EMBL" id="CP036316">
    <property type="protein sequence ID" value="QDT64709.1"/>
    <property type="molecule type" value="Genomic_DNA"/>
</dbReference>
<dbReference type="Gene3D" id="3.30.200.20">
    <property type="entry name" value="Phosphorylase Kinase, domain 1"/>
    <property type="match status" value="1"/>
</dbReference>
<keyword evidence="8" id="KW-1185">Reference proteome</keyword>
<sequence>MIQISILQGPNEGRNHPIEPGQAILMGRGSNCQIKLDDSSVSRVHCQLEIKDGQVHLVDTNSSWGTLVNGSKVEERILHAGDKVQIGNTIFRIDDDEASTDQTLPPGASKSIIGNIKTEAEKPKAASSSSKSVRLAPNDWSGKTYLHYEVQDLISDSITGVTYAAQDTKANRKIALKLFRPEFLSQEVKQERFVRAMKTMIPLEHPNLIQVYNAGKKSGLCFTACEFVEGESAAQMIERIGISGMLDWRNVLQIAVHISRALEFAEEHQIVHRNITPKTILIRSIDKVAKLGDLFLAKSIDLEDENVVTQKGELVGELSYMAPEQLDSDKKIDCRADIYSLGATLYALLTGRPPFEGRNTVDTINKVLNDTPASPKATHLSIPDMMEGVVMKMLARSREERYQHPSNLLKDLERTAMFNALTID</sequence>
<keyword evidence="4" id="KW-0067">ATP-binding</keyword>
<dbReference type="AlphaFoldDB" id="A0A517T8M7"/>
<evidence type="ECO:0000259" key="6">
    <source>
        <dbReference type="PROSITE" id="PS50011"/>
    </source>
</evidence>
<name>A0A517T8M7_9PLAN</name>
<gene>
    <name evidence="7" type="primary">pknB_3</name>
    <name evidence="7" type="ORF">V22_19500</name>
</gene>
<evidence type="ECO:0000256" key="2">
    <source>
        <dbReference type="ARBA" id="ARBA00022741"/>
    </source>
</evidence>
<keyword evidence="1 7" id="KW-0808">Transferase</keyword>
<dbReference type="SUPFAM" id="SSF49879">
    <property type="entry name" value="SMAD/FHA domain"/>
    <property type="match status" value="1"/>
</dbReference>
<dbReference type="Proteomes" id="UP000319976">
    <property type="component" value="Chromosome"/>
</dbReference>